<dbReference type="Proteomes" id="UP001497480">
    <property type="component" value="Unassembled WGS sequence"/>
</dbReference>
<organism evidence="2 3">
    <name type="scientific">Lupinus luteus</name>
    <name type="common">European yellow lupine</name>
    <dbReference type="NCBI Taxonomy" id="3873"/>
    <lineage>
        <taxon>Eukaryota</taxon>
        <taxon>Viridiplantae</taxon>
        <taxon>Streptophyta</taxon>
        <taxon>Embryophyta</taxon>
        <taxon>Tracheophyta</taxon>
        <taxon>Spermatophyta</taxon>
        <taxon>Magnoliopsida</taxon>
        <taxon>eudicotyledons</taxon>
        <taxon>Gunneridae</taxon>
        <taxon>Pentapetalae</taxon>
        <taxon>rosids</taxon>
        <taxon>fabids</taxon>
        <taxon>Fabales</taxon>
        <taxon>Fabaceae</taxon>
        <taxon>Papilionoideae</taxon>
        <taxon>50 kb inversion clade</taxon>
        <taxon>genistoids sensu lato</taxon>
        <taxon>core genistoids</taxon>
        <taxon>Genisteae</taxon>
        <taxon>Lupinus</taxon>
    </lineage>
</organism>
<dbReference type="AlphaFoldDB" id="A0AAV1VXM0"/>
<feature type="compositionally biased region" description="Basic and acidic residues" evidence="1">
    <location>
        <begin position="133"/>
        <end position="145"/>
    </location>
</feature>
<feature type="region of interest" description="Disordered" evidence="1">
    <location>
        <begin position="1"/>
        <end position="145"/>
    </location>
</feature>
<protein>
    <submittedName>
        <fullName evidence="2">Uncharacterized protein</fullName>
    </submittedName>
</protein>
<comment type="caution">
    <text evidence="2">The sequence shown here is derived from an EMBL/GenBank/DDBJ whole genome shotgun (WGS) entry which is preliminary data.</text>
</comment>
<evidence type="ECO:0000313" key="3">
    <source>
        <dbReference type="Proteomes" id="UP001497480"/>
    </source>
</evidence>
<keyword evidence="3" id="KW-1185">Reference proteome</keyword>
<evidence type="ECO:0000256" key="1">
    <source>
        <dbReference type="SAM" id="MobiDB-lite"/>
    </source>
</evidence>
<feature type="compositionally biased region" description="Basic and acidic residues" evidence="1">
    <location>
        <begin position="108"/>
        <end position="118"/>
    </location>
</feature>
<name>A0AAV1VXM0_LUPLU</name>
<proteinExistence type="predicted"/>
<gene>
    <name evidence="2" type="ORF">LLUT_LOCUS2828</name>
</gene>
<reference evidence="2 3" key="1">
    <citation type="submission" date="2024-03" db="EMBL/GenBank/DDBJ databases">
        <authorList>
            <person name="Martinez-Hernandez J."/>
        </authorList>
    </citation>
    <scope>NUCLEOTIDE SEQUENCE [LARGE SCALE GENOMIC DNA]</scope>
</reference>
<sequence>MQKKLIQLQPITQQEAPKHLVQENESNPEKNKEVISSHDPKSTFRNSENVEHDTSNISKAREESIPQKGQEGHDPKSKVENKEHDTPNLPKGTKETMPPMVQEVEINEESKESSKDEESFVDPKPTNTKKRKLNFDHEADEKSIPESTVKRIKEVAASASETSKYVKLYELHHHGLSPWLSQGKFRSSKYRDIKAIAFDNKSTTNVLDK</sequence>
<evidence type="ECO:0000313" key="2">
    <source>
        <dbReference type="EMBL" id="CAL0301768.1"/>
    </source>
</evidence>
<accession>A0AAV1VXM0</accession>
<dbReference type="EMBL" id="CAXHTB010000002">
    <property type="protein sequence ID" value="CAL0301768.1"/>
    <property type="molecule type" value="Genomic_DNA"/>
</dbReference>
<feature type="compositionally biased region" description="Basic and acidic residues" evidence="1">
    <location>
        <begin position="16"/>
        <end position="86"/>
    </location>
</feature>